<evidence type="ECO:0000313" key="2">
    <source>
        <dbReference type="Proteomes" id="UP000001593"/>
    </source>
</evidence>
<dbReference type="PANTHER" id="PTHR33198">
    <property type="entry name" value="ANK_REP_REGION DOMAIN-CONTAINING PROTEIN-RELATED"/>
    <property type="match status" value="1"/>
</dbReference>
<proteinExistence type="predicted"/>
<dbReference type="EMBL" id="DS469728">
    <property type="protein sequence ID" value="EDO34516.1"/>
    <property type="molecule type" value="Genomic_DNA"/>
</dbReference>
<sequence>MAKSLPTTQPLEMQGDMATNWEKFKDSWENYIIATELNKKLDAIVVATLLTVMGKDCCRIYKNLPLTDHERKSPTSILEKLGEEFQSKSNIIYERASVKDTWENYIIATGLNKKLDAIVVATLLTVMGKDCYRIYNNLPLTDHERKSPTSILEKLGEEFQSKRNIIYERYLYFCIAQEPSKGFDRFLNSLRDRITTCKYITLENEMLRDRIVFGVNNSDTRERLLGKN</sequence>
<keyword evidence="2" id="KW-1185">Reference proteome</keyword>
<dbReference type="HOGENOM" id="CLU_1216040_0_0_1"/>
<organism evidence="1 2">
    <name type="scientific">Nematostella vectensis</name>
    <name type="common">Starlet sea anemone</name>
    <dbReference type="NCBI Taxonomy" id="45351"/>
    <lineage>
        <taxon>Eukaryota</taxon>
        <taxon>Metazoa</taxon>
        <taxon>Cnidaria</taxon>
        <taxon>Anthozoa</taxon>
        <taxon>Hexacorallia</taxon>
        <taxon>Actiniaria</taxon>
        <taxon>Edwardsiidae</taxon>
        <taxon>Nematostella</taxon>
    </lineage>
</organism>
<protein>
    <submittedName>
        <fullName evidence="1">Uncharacterized protein</fullName>
    </submittedName>
</protein>
<dbReference type="Proteomes" id="UP000001593">
    <property type="component" value="Unassembled WGS sequence"/>
</dbReference>
<dbReference type="AlphaFoldDB" id="A7SP55"/>
<dbReference type="InParanoid" id="A7SP55"/>
<evidence type="ECO:0000313" key="1">
    <source>
        <dbReference type="EMBL" id="EDO34516.1"/>
    </source>
</evidence>
<dbReference type="PANTHER" id="PTHR33198:SF19">
    <property type="entry name" value="CCHC-TYPE DOMAIN-CONTAINING PROTEIN"/>
    <property type="match status" value="1"/>
</dbReference>
<name>A7SP55_NEMVE</name>
<dbReference type="PhylomeDB" id="A7SP55"/>
<dbReference type="STRING" id="45351.A7SP55"/>
<reference evidence="1 2" key="1">
    <citation type="journal article" date="2007" name="Science">
        <title>Sea anemone genome reveals ancestral eumetazoan gene repertoire and genomic organization.</title>
        <authorList>
            <person name="Putnam N.H."/>
            <person name="Srivastava M."/>
            <person name="Hellsten U."/>
            <person name="Dirks B."/>
            <person name="Chapman J."/>
            <person name="Salamov A."/>
            <person name="Terry A."/>
            <person name="Shapiro H."/>
            <person name="Lindquist E."/>
            <person name="Kapitonov V.V."/>
            <person name="Jurka J."/>
            <person name="Genikhovich G."/>
            <person name="Grigoriev I.V."/>
            <person name="Lucas S.M."/>
            <person name="Steele R.E."/>
            <person name="Finnerty J.R."/>
            <person name="Technau U."/>
            <person name="Martindale M.Q."/>
            <person name="Rokhsar D.S."/>
        </authorList>
    </citation>
    <scope>NUCLEOTIDE SEQUENCE [LARGE SCALE GENOMIC DNA]</scope>
    <source>
        <strain evidence="2">CH2 X CH6</strain>
    </source>
</reference>
<gene>
    <name evidence="1" type="ORF">NEMVEDRAFT_v1g215250</name>
</gene>
<accession>A7SP55</accession>